<dbReference type="AlphaFoldDB" id="A0A517P7U5"/>
<dbReference type="InterPro" id="IPR028098">
    <property type="entry name" value="Glyco_trans_4-like_N"/>
</dbReference>
<dbReference type="SUPFAM" id="SSF53756">
    <property type="entry name" value="UDP-Glycosyltransferase/glycogen phosphorylase"/>
    <property type="match status" value="1"/>
</dbReference>
<dbReference type="RefSeq" id="WP_145358287.1">
    <property type="nucleotide sequence ID" value="NZ_CP036265.1"/>
</dbReference>
<dbReference type="PANTHER" id="PTHR45947">
    <property type="entry name" value="SULFOQUINOVOSYL TRANSFERASE SQD2"/>
    <property type="match status" value="1"/>
</dbReference>
<organism evidence="3 4">
    <name type="scientific">Alienimonas californiensis</name>
    <dbReference type="NCBI Taxonomy" id="2527989"/>
    <lineage>
        <taxon>Bacteria</taxon>
        <taxon>Pseudomonadati</taxon>
        <taxon>Planctomycetota</taxon>
        <taxon>Planctomycetia</taxon>
        <taxon>Planctomycetales</taxon>
        <taxon>Planctomycetaceae</taxon>
        <taxon>Alienimonas</taxon>
    </lineage>
</organism>
<keyword evidence="4" id="KW-1185">Reference proteome</keyword>
<dbReference type="GO" id="GO:0016758">
    <property type="term" value="F:hexosyltransferase activity"/>
    <property type="evidence" value="ECO:0007669"/>
    <property type="project" value="TreeGrafter"/>
</dbReference>
<gene>
    <name evidence="3" type="primary">epsD_2</name>
    <name evidence="3" type="ORF">CA12_15340</name>
</gene>
<dbReference type="EC" id="2.4.-.-" evidence="3"/>
<evidence type="ECO:0000313" key="3">
    <source>
        <dbReference type="EMBL" id="QDT15449.1"/>
    </source>
</evidence>
<dbReference type="PANTHER" id="PTHR45947:SF3">
    <property type="entry name" value="SULFOQUINOVOSYL TRANSFERASE SQD2"/>
    <property type="match status" value="1"/>
</dbReference>
<protein>
    <submittedName>
        <fullName evidence="3">Glycosyltransferase EpsD</fullName>
        <ecNumber evidence="3">2.4.-.-</ecNumber>
    </submittedName>
</protein>
<dbReference type="KEGG" id="acaf:CA12_15340"/>
<evidence type="ECO:0000259" key="1">
    <source>
        <dbReference type="Pfam" id="PF00534"/>
    </source>
</evidence>
<name>A0A517P7U5_9PLAN</name>
<dbReference type="Proteomes" id="UP000318741">
    <property type="component" value="Chromosome"/>
</dbReference>
<dbReference type="Pfam" id="PF13579">
    <property type="entry name" value="Glyco_trans_4_4"/>
    <property type="match status" value="1"/>
</dbReference>
<dbReference type="EMBL" id="CP036265">
    <property type="protein sequence ID" value="QDT15449.1"/>
    <property type="molecule type" value="Genomic_DNA"/>
</dbReference>
<keyword evidence="3" id="KW-0808">Transferase</keyword>
<proteinExistence type="predicted"/>
<reference evidence="3 4" key="1">
    <citation type="submission" date="2019-02" db="EMBL/GenBank/DDBJ databases">
        <title>Deep-cultivation of Planctomycetes and their phenomic and genomic characterization uncovers novel biology.</title>
        <authorList>
            <person name="Wiegand S."/>
            <person name="Jogler M."/>
            <person name="Boedeker C."/>
            <person name="Pinto D."/>
            <person name="Vollmers J."/>
            <person name="Rivas-Marin E."/>
            <person name="Kohn T."/>
            <person name="Peeters S.H."/>
            <person name="Heuer A."/>
            <person name="Rast P."/>
            <person name="Oberbeckmann S."/>
            <person name="Bunk B."/>
            <person name="Jeske O."/>
            <person name="Meyerdierks A."/>
            <person name="Storesund J.E."/>
            <person name="Kallscheuer N."/>
            <person name="Luecker S."/>
            <person name="Lage O.M."/>
            <person name="Pohl T."/>
            <person name="Merkel B.J."/>
            <person name="Hornburger P."/>
            <person name="Mueller R.-W."/>
            <person name="Bruemmer F."/>
            <person name="Labrenz M."/>
            <person name="Spormann A.M."/>
            <person name="Op den Camp H."/>
            <person name="Overmann J."/>
            <person name="Amann R."/>
            <person name="Jetten M.S.M."/>
            <person name="Mascher T."/>
            <person name="Medema M.H."/>
            <person name="Devos D.P."/>
            <person name="Kaster A.-K."/>
            <person name="Ovreas L."/>
            <person name="Rohde M."/>
            <person name="Galperin M.Y."/>
            <person name="Jogler C."/>
        </authorList>
    </citation>
    <scope>NUCLEOTIDE SEQUENCE [LARGE SCALE GENOMIC DNA]</scope>
    <source>
        <strain evidence="3 4">CA12</strain>
    </source>
</reference>
<dbReference type="OrthoDB" id="9806653at2"/>
<dbReference type="InterPro" id="IPR050194">
    <property type="entry name" value="Glycosyltransferase_grp1"/>
</dbReference>
<dbReference type="InterPro" id="IPR001296">
    <property type="entry name" value="Glyco_trans_1"/>
</dbReference>
<feature type="domain" description="Glycosyltransferase subfamily 4-like N-terminal" evidence="2">
    <location>
        <begin position="13"/>
        <end position="175"/>
    </location>
</feature>
<accession>A0A517P7U5</accession>
<evidence type="ECO:0000313" key="4">
    <source>
        <dbReference type="Proteomes" id="UP000318741"/>
    </source>
</evidence>
<dbReference type="Gene3D" id="3.40.50.2000">
    <property type="entry name" value="Glycogen Phosphorylase B"/>
    <property type="match status" value="2"/>
</dbReference>
<feature type="domain" description="Glycosyl transferase family 1" evidence="1">
    <location>
        <begin position="190"/>
        <end position="359"/>
    </location>
</feature>
<dbReference type="CDD" id="cd03808">
    <property type="entry name" value="GT4_CapM-like"/>
    <property type="match status" value="1"/>
</dbReference>
<dbReference type="Pfam" id="PF00534">
    <property type="entry name" value="Glycos_transf_1"/>
    <property type="match status" value="1"/>
</dbReference>
<keyword evidence="3" id="KW-0328">Glycosyltransferase</keyword>
<evidence type="ECO:0000259" key="2">
    <source>
        <dbReference type="Pfam" id="PF13579"/>
    </source>
</evidence>
<sequence>MHVLHFITRLILGGAQENTLLTCEGQHAAGDRVTLVTGPGLGREGSLMERAEAAGFEVIELPGLVRNLRPWADAAAMRRFAGLVGELRPDLVHTHSGKAGVLGRAGAEKAGVPAIHTVHGPSFHRFQNPVSRAAFRAAERWAGPKTAHFISVADAMTDQYVAAGIAPRERFTTIRSGMHVEPFLHPPRPRETVRGELGFAPTDVVAAKVARLSDLKGQRFLVDAAALLKDRAPHLRYLLIGDGPLREGLERRIAAAGLTDRFVFTGLVPTDRIPELLHASDLVVHASLREGLPRVLPQGLIAGKPVVAFDADGAKEVCLTGETGFLIPPRDVPALAEALAALAADPALRERLGAEGRRRFTDPFRHTTMVRQIRALSADVVAGRRGAAVGTGEPPAANPLPN</sequence>